<reference evidence="2 3" key="1">
    <citation type="submission" date="2010-12" db="EMBL/GenBank/DDBJ databases">
        <authorList>
            <person name="Muzny D."/>
            <person name="Qin X."/>
            <person name="Deng J."/>
            <person name="Jiang H."/>
            <person name="Liu Y."/>
            <person name="Qu J."/>
            <person name="Song X.-Z."/>
            <person name="Zhang L."/>
            <person name="Thornton R."/>
            <person name="Coyle M."/>
            <person name="Francisco L."/>
            <person name="Jackson L."/>
            <person name="Javaid M."/>
            <person name="Korchina V."/>
            <person name="Kovar C."/>
            <person name="Mata R."/>
            <person name="Mathew T."/>
            <person name="Ngo R."/>
            <person name="Nguyen L."/>
            <person name="Nguyen N."/>
            <person name="Okwuonu G."/>
            <person name="Ongeri F."/>
            <person name="Pham C."/>
            <person name="Simmons D."/>
            <person name="Wilczek-Boney K."/>
            <person name="Hale W."/>
            <person name="Jakkamsetti A."/>
            <person name="Pham P."/>
            <person name="Ruth R."/>
            <person name="San Lucas F."/>
            <person name="Warren J."/>
            <person name="Zhang J."/>
            <person name="Zhao Z."/>
            <person name="Zhou C."/>
            <person name="Zhu D."/>
            <person name="Lee S."/>
            <person name="Bess C."/>
            <person name="Blankenburg K."/>
            <person name="Forbes L."/>
            <person name="Fu Q."/>
            <person name="Gubbala S."/>
            <person name="Hirani K."/>
            <person name="Jayaseelan J.C."/>
            <person name="Lara F."/>
            <person name="Munidasa M."/>
            <person name="Palculict T."/>
            <person name="Patil S."/>
            <person name="Pu L.-L."/>
            <person name="Saada N."/>
            <person name="Tang L."/>
            <person name="Weissenberger G."/>
            <person name="Zhu Y."/>
            <person name="Hemphill L."/>
            <person name="Shang Y."/>
            <person name="Youmans B."/>
            <person name="Ayvaz T."/>
            <person name="Ross M."/>
            <person name="Santibanez J."/>
            <person name="Aqrawi P."/>
            <person name="Gross S."/>
            <person name="Joshi V."/>
            <person name="Fowler G."/>
            <person name="Nazareth L."/>
            <person name="Reid J."/>
            <person name="Worley K."/>
            <person name="Petrosino J."/>
            <person name="Highlander S."/>
            <person name="Gibbs R."/>
        </authorList>
    </citation>
    <scope>NUCLEOTIDE SEQUENCE [LARGE SCALE GENOMIC DNA]</scope>
    <source>
        <strain evidence="2 3">ATCC 23263</strain>
    </source>
</reference>
<dbReference type="GO" id="GO:0006313">
    <property type="term" value="P:DNA transposition"/>
    <property type="evidence" value="ECO:0007669"/>
    <property type="project" value="InterPro"/>
</dbReference>
<sequence length="164" mass="19175">MVFAYSAHTVCDRNNFILDTVITPGNVHDSVAFDGLYQKVTNHYPRIRVVTADAGYKIPWICKQIIDNGRIPSLPYKRPMTKRGFFKRYDCVYDPYYRFVICPNNKTPYDAAIDRNGYQVYKSIPFNCEHCDLRPQCTTNKQCEKTFSDICRTKPYAPRRHVNV</sequence>
<dbReference type="InterPro" id="IPR002559">
    <property type="entry name" value="Transposase_11"/>
</dbReference>
<organism evidence="2 3">
    <name type="scientific">Pseudoramibacter alactolyticus ATCC 23263</name>
    <dbReference type="NCBI Taxonomy" id="887929"/>
    <lineage>
        <taxon>Bacteria</taxon>
        <taxon>Bacillati</taxon>
        <taxon>Bacillota</taxon>
        <taxon>Clostridia</taxon>
        <taxon>Eubacteriales</taxon>
        <taxon>Eubacteriaceae</taxon>
        <taxon>Pseudoramibacter</taxon>
    </lineage>
</organism>
<keyword evidence="3" id="KW-1185">Reference proteome</keyword>
<dbReference type="Pfam" id="PF01609">
    <property type="entry name" value="DDE_Tnp_1"/>
    <property type="match status" value="1"/>
</dbReference>
<accession>E6MDG1</accession>
<dbReference type="STRING" id="887929.HMP0721_0043"/>
<dbReference type="GO" id="GO:0004803">
    <property type="term" value="F:transposase activity"/>
    <property type="evidence" value="ECO:0007669"/>
    <property type="project" value="InterPro"/>
</dbReference>
<dbReference type="EMBL" id="AEQN01000003">
    <property type="protein sequence ID" value="EFV02846.1"/>
    <property type="molecule type" value="Genomic_DNA"/>
</dbReference>
<proteinExistence type="predicted"/>
<feature type="domain" description="Transposase IS4-like" evidence="1">
    <location>
        <begin position="4"/>
        <end position="78"/>
    </location>
</feature>
<evidence type="ECO:0000313" key="3">
    <source>
        <dbReference type="Proteomes" id="UP000004754"/>
    </source>
</evidence>
<dbReference type="GO" id="GO:0003677">
    <property type="term" value="F:DNA binding"/>
    <property type="evidence" value="ECO:0007669"/>
    <property type="project" value="InterPro"/>
</dbReference>
<evidence type="ECO:0000313" key="2">
    <source>
        <dbReference type="EMBL" id="EFV02846.1"/>
    </source>
</evidence>
<name>E6MDG1_9FIRM</name>
<protein>
    <recommendedName>
        <fullName evidence="1">Transposase IS4-like domain-containing protein</fullName>
    </recommendedName>
</protein>
<gene>
    <name evidence="2" type="ORF">HMP0721_0043</name>
</gene>
<dbReference type="eggNOG" id="COG3039">
    <property type="taxonomic scope" value="Bacteria"/>
</dbReference>
<comment type="caution">
    <text evidence="2">The sequence shown here is derived from an EMBL/GenBank/DDBJ whole genome shotgun (WGS) entry which is preliminary data.</text>
</comment>
<dbReference type="AlphaFoldDB" id="E6MDG1"/>
<dbReference type="HOGENOM" id="CLU_021293_6_4_9"/>
<evidence type="ECO:0000259" key="1">
    <source>
        <dbReference type="Pfam" id="PF01609"/>
    </source>
</evidence>
<dbReference type="Proteomes" id="UP000004754">
    <property type="component" value="Unassembled WGS sequence"/>
</dbReference>